<evidence type="ECO:0000256" key="1">
    <source>
        <dbReference type="SAM" id="Phobius"/>
    </source>
</evidence>
<dbReference type="STRING" id="208445.SAMN04489727_8956"/>
<dbReference type="EMBL" id="FNSO01000004">
    <property type="protein sequence ID" value="SED69710.1"/>
    <property type="molecule type" value="Genomic_DNA"/>
</dbReference>
<feature type="transmembrane region" description="Helical" evidence="1">
    <location>
        <begin position="114"/>
        <end position="135"/>
    </location>
</feature>
<dbReference type="OrthoDB" id="8896802at2"/>
<evidence type="ECO:0000313" key="3">
    <source>
        <dbReference type="Proteomes" id="UP000199622"/>
    </source>
</evidence>
<dbReference type="Proteomes" id="UP000199622">
    <property type="component" value="Unassembled WGS sequence"/>
</dbReference>
<organism evidence="2 3">
    <name type="scientific">Amycolatopsis tolypomycina</name>
    <dbReference type="NCBI Taxonomy" id="208445"/>
    <lineage>
        <taxon>Bacteria</taxon>
        <taxon>Bacillati</taxon>
        <taxon>Actinomycetota</taxon>
        <taxon>Actinomycetes</taxon>
        <taxon>Pseudonocardiales</taxon>
        <taxon>Pseudonocardiaceae</taxon>
        <taxon>Amycolatopsis</taxon>
    </lineage>
</organism>
<keyword evidence="1" id="KW-1133">Transmembrane helix</keyword>
<keyword evidence="1" id="KW-0472">Membrane</keyword>
<dbReference type="RefSeq" id="WP_091318364.1">
    <property type="nucleotide sequence ID" value="NZ_FNSO01000004.1"/>
</dbReference>
<name>A0A1H5CTA5_9PSEU</name>
<proteinExistence type="predicted"/>
<protein>
    <submittedName>
        <fullName evidence="2">Uncharacterized protein</fullName>
    </submittedName>
</protein>
<feature type="transmembrane region" description="Helical" evidence="1">
    <location>
        <begin position="41"/>
        <end position="60"/>
    </location>
</feature>
<sequence>MTEQPGRLAAYWERQLDKLEEAERKRSRKLPGWRTRKHRRALVVVLIAADLVLVAGATQFKAEPRWVFPACWLTGLVVGGFAFITLRILTGRMSGSFSRLLDEREREWRHRVTYIGYQALSYLMLIAMFYGLVVAGTAAQGAMMLSALLVTGTTIPAIVLGWSLPDDDPEDFEEGMGNA</sequence>
<feature type="transmembrane region" description="Helical" evidence="1">
    <location>
        <begin position="141"/>
        <end position="162"/>
    </location>
</feature>
<dbReference type="AlphaFoldDB" id="A0A1H5CTA5"/>
<feature type="transmembrane region" description="Helical" evidence="1">
    <location>
        <begin position="66"/>
        <end position="89"/>
    </location>
</feature>
<keyword evidence="3" id="KW-1185">Reference proteome</keyword>
<gene>
    <name evidence="2" type="ORF">SAMN04489727_8956</name>
</gene>
<accession>A0A1H5CTA5</accession>
<evidence type="ECO:0000313" key="2">
    <source>
        <dbReference type="EMBL" id="SED69710.1"/>
    </source>
</evidence>
<reference evidence="3" key="1">
    <citation type="submission" date="2016-10" db="EMBL/GenBank/DDBJ databases">
        <authorList>
            <person name="Varghese N."/>
            <person name="Submissions S."/>
        </authorList>
    </citation>
    <scope>NUCLEOTIDE SEQUENCE [LARGE SCALE GENOMIC DNA]</scope>
    <source>
        <strain evidence="3">DSM 44544</strain>
    </source>
</reference>
<keyword evidence="1" id="KW-0812">Transmembrane</keyword>